<dbReference type="EMBL" id="CP017637">
    <property type="protein sequence ID" value="APG08684.1"/>
    <property type="molecule type" value="Genomic_DNA"/>
</dbReference>
<proteinExistence type="predicted"/>
<organism evidence="1 2">
    <name type="scientific">Bradyrhizobium japonicum</name>
    <dbReference type="NCBI Taxonomy" id="375"/>
    <lineage>
        <taxon>Bacteria</taxon>
        <taxon>Pseudomonadati</taxon>
        <taxon>Pseudomonadota</taxon>
        <taxon>Alphaproteobacteria</taxon>
        <taxon>Hyphomicrobiales</taxon>
        <taxon>Nitrobacteraceae</taxon>
        <taxon>Bradyrhizobium</taxon>
    </lineage>
</organism>
<protein>
    <submittedName>
        <fullName evidence="1">Uncharacterized protein</fullName>
    </submittedName>
</protein>
<evidence type="ECO:0000313" key="1">
    <source>
        <dbReference type="EMBL" id="APG08684.1"/>
    </source>
</evidence>
<dbReference type="Proteomes" id="UP000181962">
    <property type="component" value="Chromosome"/>
</dbReference>
<dbReference type="AlphaFoldDB" id="A0A1L3F5W2"/>
<sequence length="126" mass="13190">MRRPLARLRQETPILPGSAEIDVDAADLATGKGEELRVAKASAICPQTEIGDEGLVAPDENPLDVVPRDPAGVLPAALEIGRLVEVVVERTGEAEIVGQCVGDPLPVVAEIGCEEVSNQALAVVRH</sequence>
<accession>A0A1L3F5W2</accession>
<reference evidence="1 2" key="1">
    <citation type="submission" date="2016-11" db="EMBL/GenBank/DDBJ databases">
        <title>Complete Genome Sequence of Bradyrhizobium sp. strain J5, an isolated from soybean nodule in Hokkaido.</title>
        <authorList>
            <person name="Kanehara K."/>
        </authorList>
    </citation>
    <scope>NUCLEOTIDE SEQUENCE [LARGE SCALE GENOMIC DNA]</scope>
    <source>
        <strain evidence="1 2">J5</strain>
    </source>
</reference>
<evidence type="ECO:0000313" key="2">
    <source>
        <dbReference type="Proteomes" id="UP000181962"/>
    </source>
</evidence>
<name>A0A1L3F5W2_BRAJP</name>
<gene>
    <name evidence="1" type="ORF">BKD09_10110</name>
</gene>